<organism evidence="2 3">
    <name type="scientific">Rubus argutus</name>
    <name type="common">Southern blackberry</name>
    <dbReference type="NCBI Taxonomy" id="59490"/>
    <lineage>
        <taxon>Eukaryota</taxon>
        <taxon>Viridiplantae</taxon>
        <taxon>Streptophyta</taxon>
        <taxon>Embryophyta</taxon>
        <taxon>Tracheophyta</taxon>
        <taxon>Spermatophyta</taxon>
        <taxon>Magnoliopsida</taxon>
        <taxon>eudicotyledons</taxon>
        <taxon>Gunneridae</taxon>
        <taxon>Pentapetalae</taxon>
        <taxon>rosids</taxon>
        <taxon>fabids</taxon>
        <taxon>Rosales</taxon>
        <taxon>Rosaceae</taxon>
        <taxon>Rosoideae</taxon>
        <taxon>Rosoideae incertae sedis</taxon>
        <taxon>Rubus</taxon>
    </lineage>
</organism>
<dbReference type="EMBL" id="JBEDUW010000002">
    <property type="protein sequence ID" value="KAK9944319.1"/>
    <property type="molecule type" value="Genomic_DNA"/>
</dbReference>
<proteinExistence type="predicted"/>
<keyword evidence="1" id="KW-1133">Transmembrane helix</keyword>
<comment type="caution">
    <text evidence="2">The sequence shown here is derived from an EMBL/GenBank/DDBJ whole genome shotgun (WGS) entry which is preliminary data.</text>
</comment>
<keyword evidence="1" id="KW-0472">Membrane</keyword>
<gene>
    <name evidence="2" type="ORF">M0R45_009892</name>
</gene>
<protein>
    <submittedName>
        <fullName evidence="2">Uncharacterized protein</fullName>
    </submittedName>
</protein>
<name>A0AAW1Y5R7_RUBAR</name>
<feature type="transmembrane region" description="Helical" evidence="1">
    <location>
        <begin position="21"/>
        <end position="41"/>
    </location>
</feature>
<dbReference type="AlphaFoldDB" id="A0AAW1Y5R7"/>
<sequence length="112" mass="12894">MNKMQKLRNHLMTPQFAKRFFIDYATSLANVAVLIDMSWTIQSSLGYRDPNLLDHVCKHNCRRAGFFVVLTMEIEETINLASKFSDACAVYVDSGHRRIESSPRLMLAGIYY</sequence>
<evidence type="ECO:0000313" key="3">
    <source>
        <dbReference type="Proteomes" id="UP001457282"/>
    </source>
</evidence>
<reference evidence="2 3" key="1">
    <citation type="journal article" date="2023" name="G3 (Bethesda)">
        <title>A chromosome-length genome assembly and annotation of blackberry (Rubus argutus, cv. 'Hillquist').</title>
        <authorList>
            <person name="Bruna T."/>
            <person name="Aryal R."/>
            <person name="Dudchenko O."/>
            <person name="Sargent D.J."/>
            <person name="Mead D."/>
            <person name="Buti M."/>
            <person name="Cavallini A."/>
            <person name="Hytonen T."/>
            <person name="Andres J."/>
            <person name="Pham M."/>
            <person name="Weisz D."/>
            <person name="Mascagni F."/>
            <person name="Usai G."/>
            <person name="Natali L."/>
            <person name="Bassil N."/>
            <person name="Fernandez G.E."/>
            <person name="Lomsadze A."/>
            <person name="Armour M."/>
            <person name="Olukolu B."/>
            <person name="Poorten T."/>
            <person name="Britton C."/>
            <person name="Davik J."/>
            <person name="Ashrafi H."/>
            <person name="Aiden E.L."/>
            <person name="Borodovsky M."/>
            <person name="Worthington M."/>
        </authorList>
    </citation>
    <scope>NUCLEOTIDE SEQUENCE [LARGE SCALE GENOMIC DNA]</scope>
    <source>
        <strain evidence="2">PI 553951</strain>
    </source>
</reference>
<evidence type="ECO:0000313" key="2">
    <source>
        <dbReference type="EMBL" id="KAK9944319.1"/>
    </source>
</evidence>
<dbReference type="Proteomes" id="UP001457282">
    <property type="component" value="Unassembled WGS sequence"/>
</dbReference>
<evidence type="ECO:0000256" key="1">
    <source>
        <dbReference type="SAM" id="Phobius"/>
    </source>
</evidence>
<keyword evidence="1" id="KW-0812">Transmembrane</keyword>
<accession>A0AAW1Y5R7</accession>
<keyword evidence="3" id="KW-1185">Reference proteome</keyword>